<evidence type="ECO:0000313" key="3">
    <source>
        <dbReference type="EMBL" id="MFD0855080.1"/>
    </source>
</evidence>
<dbReference type="Proteomes" id="UP001597083">
    <property type="component" value="Unassembled WGS sequence"/>
</dbReference>
<keyword evidence="2" id="KW-0812">Transmembrane</keyword>
<protein>
    <submittedName>
        <fullName evidence="3">Uncharacterized protein</fullName>
    </submittedName>
</protein>
<feature type="transmembrane region" description="Helical" evidence="2">
    <location>
        <begin position="47"/>
        <end position="68"/>
    </location>
</feature>
<proteinExistence type="predicted"/>
<organism evidence="3 4">
    <name type="scientific">Actinomadura adrarensis</name>
    <dbReference type="NCBI Taxonomy" id="1819600"/>
    <lineage>
        <taxon>Bacteria</taxon>
        <taxon>Bacillati</taxon>
        <taxon>Actinomycetota</taxon>
        <taxon>Actinomycetes</taxon>
        <taxon>Streptosporangiales</taxon>
        <taxon>Thermomonosporaceae</taxon>
        <taxon>Actinomadura</taxon>
    </lineage>
</organism>
<evidence type="ECO:0000256" key="2">
    <source>
        <dbReference type="SAM" id="Phobius"/>
    </source>
</evidence>
<keyword evidence="2" id="KW-1133">Transmembrane helix</keyword>
<comment type="caution">
    <text evidence="3">The sequence shown here is derived from an EMBL/GenBank/DDBJ whole genome shotgun (WGS) entry which is preliminary data.</text>
</comment>
<name>A0ABW3CKM5_9ACTN</name>
<evidence type="ECO:0000313" key="4">
    <source>
        <dbReference type="Proteomes" id="UP001597083"/>
    </source>
</evidence>
<dbReference type="EMBL" id="JBHTIR010003359">
    <property type="protein sequence ID" value="MFD0855080.1"/>
    <property type="molecule type" value="Genomic_DNA"/>
</dbReference>
<gene>
    <name evidence="3" type="ORF">ACFQ07_22760</name>
</gene>
<keyword evidence="4" id="KW-1185">Reference proteome</keyword>
<evidence type="ECO:0000256" key="1">
    <source>
        <dbReference type="SAM" id="MobiDB-lite"/>
    </source>
</evidence>
<feature type="region of interest" description="Disordered" evidence="1">
    <location>
        <begin position="78"/>
        <end position="113"/>
    </location>
</feature>
<keyword evidence="2" id="KW-0472">Membrane</keyword>
<accession>A0ABW3CKM5</accession>
<sequence length="113" mass="12196">MATVRADGDRAMLSTLDASNVFNAVPLALPPSTYRDFVAAEGSSSQIPLIAIIALALGALGAALSYFIRTRTRRSDHDEVFDGFSTQGRTPARKNPENPDDPDPYGDIESFKH</sequence>
<reference evidence="4" key="1">
    <citation type="journal article" date="2019" name="Int. J. Syst. Evol. Microbiol.">
        <title>The Global Catalogue of Microorganisms (GCM) 10K type strain sequencing project: providing services to taxonomists for standard genome sequencing and annotation.</title>
        <authorList>
            <consortium name="The Broad Institute Genomics Platform"/>
            <consortium name="The Broad Institute Genome Sequencing Center for Infectious Disease"/>
            <person name="Wu L."/>
            <person name="Ma J."/>
        </authorList>
    </citation>
    <scope>NUCLEOTIDE SEQUENCE [LARGE SCALE GENOMIC DNA]</scope>
    <source>
        <strain evidence="4">JCM 31696</strain>
    </source>
</reference>